<dbReference type="KEGG" id="efr:EFREU_v1c01960"/>
<organism evidence="1 2">
    <name type="scientific">Entomoplasma freundtii</name>
    <dbReference type="NCBI Taxonomy" id="74700"/>
    <lineage>
        <taxon>Bacteria</taxon>
        <taxon>Bacillati</taxon>
        <taxon>Mycoplasmatota</taxon>
        <taxon>Mollicutes</taxon>
        <taxon>Entomoplasmatales</taxon>
        <taxon>Entomoplasmataceae</taxon>
        <taxon>Entomoplasma</taxon>
    </lineage>
</organism>
<reference evidence="1 2" key="1">
    <citation type="submission" date="2017-11" db="EMBL/GenBank/DDBJ databases">
        <title>Genome sequence of Entomoplasma freundtii BARC 318 (ATCC 51999).</title>
        <authorList>
            <person name="Lo W.-S."/>
            <person name="Gasparich G.E."/>
            <person name="Kuo C.-H."/>
        </authorList>
    </citation>
    <scope>NUCLEOTIDE SEQUENCE [LARGE SCALE GENOMIC DNA]</scope>
    <source>
        <strain evidence="1 2">BARC 318</strain>
    </source>
</reference>
<evidence type="ECO:0000313" key="1">
    <source>
        <dbReference type="EMBL" id="ATZ16223.1"/>
    </source>
</evidence>
<protein>
    <submittedName>
        <fullName evidence="1">Uncharacterized protein</fullName>
    </submittedName>
</protein>
<dbReference type="RefSeq" id="WP_100609179.1">
    <property type="nucleotide sequence ID" value="NZ_CP024962.1"/>
</dbReference>
<sequence length="82" mass="9889">MDSQHIWYLIGAIATFIGLFFFGIGLWWQIKMKHYEQKKHFVSQNGRGIKDYYNVFIYYIFAFCLTADFLGFILLMTLLFKR</sequence>
<dbReference type="AlphaFoldDB" id="A0A2K8NUC5"/>
<keyword evidence="2" id="KW-1185">Reference proteome</keyword>
<proteinExistence type="predicted"/>
<gene>
    <name evidence="1" type="ORF">EFREU_v1c01960</name>
</gene>
<dbReference type="Proteomes" id="UP000232222">
    <property type="component" value="Chromosome"/>
</dbReference>
<dbReference type="EMBL" id="CP024962">
    <property type="protein sequence ID" value="ATZ16223.1"/>
    <property type="molecule type" value="Genomic_DNA"/>
</dbReference>
<name>A0A2K8NUC5_9MOLU</name>
<accession>A0A2K8NUC5</accession>
<evidence type="ECO:0000313" key="2">
    <source>
        <dbReference type="Proteomes" id="UP000232222"/>
    </source>
</evidence>